<keyword evidence="1" id="KW-1133">Transmembrane helix</keyword>
<sequence>AGFSPARYNRNYSASDYRQNWFLHATLTVASVGAYNARRLR</sequence>
<evidence type="ECO:0000313" key="3">
    <source>
        <dbReference type="Proteomes" id="UP000004776"/>
    </source>
</evidence>
<comment type="caution">
    <text evidence="2">The sequence shown here is derived from an EMBL/GenBank/DDBJ whole genome shotgun (WGS) entry which is preliminary data.</text>
</comment>
<reference evidence="2 3" key="1">
    <citation type="journal article" date="2011" name="BMC Genomics">
        <title>Genome sequencing reveals diversification of virulence factor content and possible host adaptation in distinct subpopulations of Salmonella enterica.</title>
        <authorList>
            <person name="den Bakker H.C."/>
            <person name="Moreno Switt A.I."/>
            <person name="Govoni G."/>
            <person name="Cummings C.A."/>
            <person name="Ranieri M.L."/>
            <person name="Degoricija L."/>
            <person name="Hoelzer K."/>
            <person name="Rodriguez-Rivera L.D."/>
            <person name="Brown S."/>
            <person name="Bolchacova E."/>
            <person name="Furtado M.R."/>
            <person name="Wiedmann M."/>
        </authorList>
    </citation>
    <scope>NUCLEOTIDE SEQUENCE [LARGE SCALE GENOMIC DNA]</scope>
    <source>
        <strain evidence="2 3">R8-2977</strain>
    </source>
</reference>
<dbReference type="Proteomes" id="UP000004776">
    <property type="component" value="Unassembled WGS sequence"/>
</dbReference>
<feature type="transmembrane region" description="Helical" evidence="1">
    <location>
        <begin position="20"/>
        <end position="37"/>
    </location>
</feature>
<feature type="non-terminal residue" evidence="2">
    <location>
        <position position="1"/>
    </location>
</feature>
<dbReference type="EMBL" id="AFCW01000600">
    <property type="protein sequence ID" value="EHD05190.1"/>
    <property type="molecule type" value="Genomic_DNA"/>
</dbReference>
<keyword evidence="1" id="KW-0472">Membrane</keyword>
<evidence type="ECO:0000256" key="1">
    <source>
        <dbReference type="SAM" id="Phobius"/>
    </source>
</evidence>
<accession>G5RT69</accession>
<proteinExistence type="predicted"/>
<name>G5RT69_SALET</name>
<keyword evidence="1" id="KW-0812">Transmembrane</keyword>
<protein>
    <submittedName>
        <fullName evidence="2">Uncharacterized protein</fullName>
    </submittedName>
</protein>
<gene>
    <name evidence="2" type="ORF">LTSEURB_1459</name>
</gene>
<dbReference type="AlphaFoldDB" id="G5RT69"/>
<evidence type="ECO:0000313" key="2">
    <source>
        <dbReference type="EMBL" id="EHD05190.1"/>
    </source>
</evidence>
<organism evidence="2 3">
    <name type="scientific">Salmonella enterica subsp. enterica serovar Urbana str. R8-2977</name>
    <dbReference type="NCBI Taxonomy" id="913084"/>
    <lineage>
        <taxon>Bacteria</taxon>
        <taxon>Pseudomonadati</taxon>
        <taxon>Pseudomonadota</taxon>
        <taxon>Gammaproteobacteria</taxon>
        <taxon>Enterobacterales</taxon>
        <taxon>Enterobacteriaceae</taxon>
        <taxon>Salmonella</taxon>
    </lineage>
</organism>